<dbReference type="InterPro" id="IPR003195">
    <property type="entry name" value="TFIID_TAF13"/>
</dbReference>
<evidence type="ECO:0008006" key="9">
    <source>
        <dbReference type="Google" id="ProtNLM"/>
    </source>
</evidence>
<evidence type="ECO:0000313" key="7">
    <source>
        <dbReference type="EMBL" id="CRK44596.1"/>
    </source>
</evidence>
<evidence type="ECO:0000256" key="2">
    <source>
        <dbReference type="ARBA" id="ARBA00023015"/>
    </source>
</evidence>
<reference evidence="8" key="1">
    <citation type="submission" date="2015-05" db="EMBL/GenBank/DDBJ databases">
        <authorList>
            <person name="Fogelqvist Johan"/>
        </authorList>
    </citation>
    <scope>NUCLEOTIDE SEQUENCE [LARGE SCALE GENOMIC DNA]</scope>
</reference>
<dbReference type="GO" id="GO:0003712">
    <property type="term" value="F:transcription coregulator activity"/>
    <property type="evidence" value="ECO:0007669"/>
    <property type="project" value="TreeGrafter"/>
</dbReference>
<keyword evidence="3" id="KW-0010">Activator</keyword>
<proteinExistence type="inferred from homology"/>
<dbReference type="EMBL" id="CVQI01034162">
    <property type="protein sequence ID" value="CRK44596.1"/>
    <property type="molecule type" value="Genomic_DNA"/>
</dbReference>
<dbReference type="CDD" id="cd22926">
    <property type="entry name" value="HFD_SPT3"/>
    <property type="match status" value="1"/>
</dbReference>
<dbReference type="GO" id="GO:0006357">
    <property type="term" value="P:regulation of transcription by RNA polymerase II"/>
    <property type="evidence" value="ECO:0007669"/>
    <property type="project" value="UniProtKB-ARBA"/>
</dbReference>
<dbReference type="PANTHER" id="PTHR11380:SF16">
    <property type="entry name" value="TRANSCRIPTION INITIATION PROTEIN SPT3 HOMOLOG"/>
    <property type="match status" value="1"/>
</dbReference>
<dbReference type="Pfam" id="PF02269">
    <property type="entry name" value="TFIID-18kDa"/>
    <property type="match status" value="1"/>
</dbReference>
<keyword evidence="5" id="KW-0539">Nucleus</keyword>
<dbReference type="Proteomes" id="UP000045706">
    <property type="component" value="Unassembled WGS sequence"/>
</dbReference>
<dbReference type="GO" id="GO:0006366">
    <property type="term" value="P:transcription by RNA polymerase II"/>
    <property type="evidence" value="ECO:0007669"/>
    <property type="project" value="InterPro"/>
</dbReference>
<dbReference type="InterPro" id="IPR009072">
    <property type="entry name" value="Histone-fold"/>
</dbReference>
<dbReference type="GO" id="GO:0000124">
    <property type="term" value="C:SAGA complex"/>
    <property type="evidence" value="ECO:0007669"/>
    <property type="project" value="UniProtKB-ARBA"/>
</dbReference>
<evidence type="ECO:0000256" key="3">
    <source>
        <dbReference type="ARBA" id="ARBA00023159"/>
    </source>
</evidence>
<sequence>MANTSPQFKQEIPQMMYIAGETQDTSDDTTTLIESIIHGQVVHMLTTANDLALRRGARLFTVADLIFQFRHDTPRVDRLRTFLTWKAIRIRKTVKDADDKDALAAADDEPDVDDTAGAIKAIPAVHLPWDLASFFAEQPPDSDDAATATAADALTSGASLEKLRRDDERTRNMTVDEYATWSEYRHASFTWRKIKRFRAWAGLGVIADHRAGDDVLDVLGFVTSEMVKRLTAEAMAVQAREGLGVHVVAVAAAAREKATAEGLFGGARGEREAIAARHVRVAFQRLQCVPKKRRALLIGTRLPRREELQLVRWLSAVRSGVWLT</sequence>
<name>A0A0G4ND85_VERLO</name>
<evidence type="ECO:0000256" key="4">
    <source>
        <dbReference type="ARBA" id="ARBA00023163"/>
    </source>
</evidence>
<evidence type="ECO:0000313" key="8">
    <source>
        <dbReference type="Proteomes" id="UP000045706"/>
    </source>
</evidence>
<evidence type="ECO:0000256" key="6">
    <source>
        <dbReference type="ARBA" id="ARBA00061274"/>
    </source>
</evidence>
<evidence type="ECO:0000256" key="1">
    <source>
        <dbReference type="ARBA" id="ARBA00004123"/>
    </source>
</evidence>
<keyword evidence="2" id="KW-0805">Transcription regulation</keyword>
<comment type="similarity">
    <text evidence="6">Belongs to the SPT3 family.</text>
</comment>
<dbReference type="GO" id="GO:0005634">
    <property type="term" value="C:nucleus"/>
    <property type="evidence" value="ECO:0007669"/>
    <property type="project" value="UniProtKB-SubCell"/>
</dbReference>
<dbReference type="SUPFAM" id="SSF47113">
    <property type="entry name" value="Histone-fold"/>
    <property type="match status" value="1"/>
</dbReference>
<accession>A0A0G4ND85</accession>
<dbReference type="PANTHER" id="PTHR11380">
    <property type="entry name" value="TRANSCRIPTION INITIATION FACTOR TFIID/SUPT3-RELATED"/>
    <property type="match status" value="1"/>
</dbReference>
<dbReference type="FunFam" id="1.10.20.10:FF:000023">
    <property type="entry name" value="transcription initiation protein SPT3 homolog"/>
    <property type="match status" value="1"/>
</dbReference>
<dbReference type="GO" id="GO:0046982">
    <property type="term" value="F:protein heterodimerization activity"/>
    <property type="evidence" value="ECO:0007669"/>
    <property type="project" value="InterPro"/>
</dbReference>
<protein>
    <recommendedName>
        <fullName evidence="9">Spt3</fullName>
    </recommendedName>
</protein>
<organism evidence="7 8">
    <name type="scientific">Verticillium longisporum</name>
    <name type="common">Verticillium dahliae var. longisporum</name>
    <dbReference type="NCBI Taxonomy" id="100787"/>
    <lineage>
        <taxon>Eukaryota</taxon>
        <taxon>Fungi</taxon>
        <taxon>Dikarya</taxon>
        <taxon>Ascomycota</taxon>
        <taxon>Pezizomycotina</taxon>
        <taxon>Sordariomycetes</taxon>
        <taxon>Hypocreomycetidae</taxon>
        <taxon>Glomerellales</taxon>
        <taxon>Plectosphaerellaceae</taxon>
        <taxon>Verticillium</taxon>
    </lineage>
</organism>
<keyword evidence="4" id="KW-0804">Transcription</keyword>
<gene>
    <name evidence="7" type="ORF">BN1723_006189</name>
</gene>
<comment type="subcellular location">
    <subcellularLocation>
        <location evidence="1">Nucleus</location>
    </subcellularLocation>
</comment>
<evidence type="ECO:0000256" key="5">
    <source>
        <dbReference type="ARBA" id="ARBA00023242"/>
    </source>
</evidence>
<dbReference type="AlphaFoldDB" id="A0A0G4ND85"/>